<dbReference type="PRINTS" id="PR00370">
    <property type="entry name" value="FMOXYGENASE"/>
</dbReference>
<dbReference type="EnsemblMetazoa" id="PPAI010902-RA">
    <property type="protein sequence ID" value="PPAI010902-PA"/>
    <property type="gene ID" value="PPAI010902"/>
</dbReference>
<evidence type="ECO:0000256" key="1">
    <source>
        <dbReference type="ARBA" id="ARBA00009183"/>
    </source>
</evidence>
<dbReference type="EC" id="1.-.-.-" evidence="6"/>
<comment type="similarity">
    <text evidence="1 6">Belongs to the FMO family.</text>
</comment>
<evidence type="ECO:0000313" key="8">
    <source>
        <dbReference type="Proteomes" id="UP000092462"/>
    </source>
</evidence>
<dbReference type="PANTHER" id="PTHR23023">
    <property type="entry name" value="DIMETHYLANILINE MONOOXYGENASE"/>
    <property type="match status" value="1"/>
</dbReference>
<dbReference type="GO" id="GO:0050660">
    <property type="term" value="F:flavin adenine dinucleotide binding"/>
    <property type="evidence" value="ECO:0007669"/>
    <property type="project" value="InterPro"/>
</dbReference>
<proteinExistence type="inferred from homology"/>
<dbReference type="GO" id="GO:0050661">
    <property type="term" value="F:NADP binding"/>
    <property type="evidence" value="ECO:0007669"/>
    <property type="project" value="InterPro"/>
</dbReference>
<name>A0A1B0EZH2_PHLPP</name>
<keyword evidence="2 6" id="KW-0285">Flavoprotein</keyword>
<dbReference type="AlphaFoldDB" id="A0A1B0EZH2"/>
<dbReference type="InterPro" id="IPR020946">
    <property type="entry name" value="Flavin_mOase-like"/>
</dbReference>
<evidence type="ECO:0000313" key="7">
    <source>
        <dbReference type="EnsemblMetazoa" id="PPAI010902-PA"/>
    </source>
</evidence>
<dbReference type="GO" id="GO:0004499">
    <property type="term" value="F:N,N-dimethylaniline monooxygenase activity"/>
    <property type="evidence" value="ECO:0007669"/>
    <property type="project" value="InterPro"/>
</dbReference>
<dbReference type="InterPro" id="IPR000960">
    <property type="entry name" value="Flavin_mOase"/>
</dbReference>
<keyword evidence="8" id="KW-1185">Reference proteome</keyword>
<accession>A0A1B0EZH2</accession>
<keyword evidence="5 6" id="KW-0560">Oxidoreductase</keyword>
<dbReference type="InterPro" id="IPR036188">
    <property type="entry name" value="FAD/NAD-bd_sf"/>
</dbReference>
<dbReference type="InterPro" id="IPR050346">
    <property type="entry name" value="FMO-like"/>
</dbReference>
<comment type="cofactor">
    <cofactor evidence="6">
        <name>FAD</name>
        <dbReference type="ChEBI" id="CHEBI:57692"/>
    </cofactor>
</comment>
<dbReference type="PIRSF" id="PIRSF000332">
    <property type="entry name" value="FMO"/>
    <property type="match status" value="1"/>
</dbReference>
<dbReference type="Proteomes" id="UP000092462">
    <property type="component" value="Unassembled WGS sequence"/>
</dbReference>
<evidence type="ECO:0000256" key="4">
    <source>
        <dbReference type="ARBA" id="ARBA00022857"/>
    </source>
</evidence>
<dbReference type="Pfam" id="PF00743">
    <property type="entry name" value="FMO-like"/>
    <property type="match status" value="2"/>
</dbReference>
<dbReference type="SUPFAM" id="SSF51905">
    <property type="entry name" value="FAD/NAD(P)-binding domain"/>
    <property type="match status" value="2"/>
</dbReference>
<dbReference type="Gene3D" id="3.50.50.60">
    <property type="entry name" value="FAD/NAD(P)-binding domain"/>
    <property type="match status" value="2"/>
</dbReference>
<keyword evidence="6" id="KW-0503">Monooxygenase</keyword>
<evidence type="ECO:0000256" key="3">
    <source>
        <dbReference type="ARBA" id="ARBA00022827"/>
    </source>
</evidence>
<dbReference type="VEuPathDB" id="VectorBase:PPAI010902"/>
<dbReference type="VEuPathDB" id="VectorBase:PPAPM1_008851"/>
<protein>
    <recommendedName>
        <fullName evidence="6">Flavin-containing monooxygenase</fullName>
        <ecNumber evidence="6">1.-.-.-</ecNumber>
    </recommendedName>
</protein>
<keyword evidence="4" id="KW-0521">NADP</keyword>
<organism evidence="7 8">
    <name type="scientific">Phlebotomus papatasi</name>
    <name type="common">Sandfly</name>
    <dbReference type="NCBI Taxonomy" id="29031"/>
    <lineage>
        <taxon>Eukaryota</taxon>
        <taxon>Metazoa</taxon>
        <taxon>Ecdysozoa</taxon>
        <taxon>Arthropoda</taxon>
        <taxon>Hexapoda</taxon>
        <taxon>Insecta</taxon>
        <taxon>Pterygota</taxon>
        <taxon>Neoptera</taxon>
        <taxon>Endopterygota</taxon>
        <taxon>Diptera</taxon>
        <taxon>Nematocera</taxon>
        <taxon>Psychodoidea</taxon>
        <taxon>Psychodidae</taxon>
        <taxon>Phlebotomus</taxon>
        <taxon>Phlebotomus</taxon>
    </lineage>
</organism>
<dbReference type="EMBL" id="AJVK01019330">
    <property type="status" value="NOT_ANNOTATED_CDS"/>
    <property type="molecule type" value="Genomic_DNA"/>
</dbReference>
<evidence type="ECO:0000256" key="6">
    <source>
        <dbReference type="RuleBase" id="RU361177"/>
    </source>
</evidence>
<keyword evidence="3 6" id="KW-0274">FAD</keyword>
<reference evidence="7" key="1">
    <citation type="submission" date="2022-08" db="UniProtKB">
        <authorList>
            <consortium name="EnsemblMetazoa"/>
        </authorList>
    </citation>
    <scope>IDENTIFICATION</scope>
    <source>
        <strain evidence="7">Israel</strain>
    </source>
</reference>
<sequence>MKVAVIGAGCGGLCAAKNSIEAGLDVVIFEQTDQIGGTWVYREETTLDQFGLSVHSSMYQGLTTKFPKEIMGYPDFPIIEGEKSFISSNEVQKFHHRYADHFNLKSYIKFHHLVTFVTPYGESQWEVVVKDLLTNKSTTLIFNLIFVCNGHYSSSFIPKYPGQEIFRGRQIHSHNYRSKDIFRGERILVVGAGASAFDLISHASGVAAFVAQSHHLQEPLNFSSKKRLIQSYPDIVHLTKDGAVFSDGSQDTFTMIVYCTGYLYSFPFLSPDCGISIENNYVSPLYKHCININHPTMAFIGLCKFVMASQLMDLQVRFALKFFIGAKKFPSREEMLYSEKCEIRKRLCSGLRLRKIHAMGPYLDNYQQDLANLAEIKPIKPVLLRVFKEVIEILKTDKVDLRKCNFKIIDDDTYVKL</sequence>
<evidence type="ECO:0000256" key="2">
    <source>
        <dbReference type="ARBA" id="ARBA00022630"/>
    </source>
</evidence>
<evidence type="ECO:0000256" key="5">
    <source>
        <dbReference type="ARBA" id="ARBA00023002"/>
    </source>
</evidence>